<keyword evidence="10" id="KW-1185">Reference proteome</keyword>
<accession>A0ABD6EHV0</accession>
<comment type="subcellular location">
    <subcellularLocation>
        <location evidence="1 6">Membrane</location>
        <topology evidence="1 6">Multi-pass membrane protein</topology>
    </subcellularLocation>
</comment>
<evidence type="ECO:0000256" key="1">
    <source>
        <dbReference type="ARBA" id="ARBA00004141"/>
    </source>
</evidence>
<dbReference type="Proteomes" id="UP001608902">
    <property type="component" value="Unassembled WGS sequence"/>
</dbReference>
<keyword evidence="3 6" id="KW-0812">Transmembrane</keyword>
<feature type="transmembrane region" description="Helical" evidence="6">
    <location>
        <begin position="493"/>
        <end position="512"/>
    </location>
</feature>
<proteinExistence type="inferred from homology"/>
<organism evidence="9 10">
    <name type="scientific">Gnathostoma spinigerum</name>
    <dbReference type="NCBI Taxonomy" id="75299"/>
    <lineage>
        <taxon>Eukaryota</taxon>
        <taxon>Metazoa</taxon>
        <taxon>Ecdysozoa</taxon>
        <taxon>Nematoda</taxon>
        <taxon>Chromadorea</taxon>
        <taxon>Rhabditida</taxon>
        <taxon>Spirurina</taxon>
        <taxon>Gnathostomatomorpha</taxon>
        <taxon>Gnathostomatoidea</taxon>
        <taxon>Gnathostomatidae</taxon>
        <taxon>Gnathostoma</taxon>
    </lineage>
</organism>
<gene>
    <name evidence="9" type="ORF">AB6A40_003670</name>
</gene>
<feature type="region of interest" description="Disordered" evidence="7">
    <location>
        <begin position="632"/>
        <end position="663"/>
    </location>
</feature>
<evidence type="ECO:0000256" key="6">
    <source>
        <dbReference type="RuleBase" id="RU280814"/>
    </source>
</evidence>
<dbReference type="EMBL" id="JBGFUD010001958">
    <property type="protein sequence ID" value="MFH4976961.1"/>
    <property type="molecule type" value="Genomic_DNA"/>
</dbReference>
<evidence type="ECO:0000313" key="9">
    <source>
        <dbReference type="EMBL" id="MFH4976961.1"/>
    </source>
</evidence>
<evidence type="ECO:0000313" key="10">
    <source>
        <dbReference type="Proteomes" id="UP001608902"/>
    </source>
</evidence>
<dbReference type="InterPro" id="IPR049452">
    <property type="entry name" value="Anoctamin_TM"/>
</dbReference>
<comment type="caution">
    <text evidence="9">The sequence shown here is derived from an EMBL/GenBank/DDBJ whole genome shotgun (WGS) entry which is preliminary data.</text>
</comment>
<feature type="transmembrane region" description="Helical" evidence="6">
    <location>
        <begin position="278"/>
        <end position="304"/>
    </location>
</feature>
<dbReference type="Pfam" id="PF04547">
    <property type="entry name" value="Anoctamin"/>
    <property type="match status" value="1"/>
</dbReference>
<dbReference type="GO" id="GO:0016020">
    <property type="term" value="C:membrane"/>
    <property type="evidence" value="ECO:0007669"/>
    <property type="project" value="UniProtKB-SubCell"/>
</dbReference>
<sequence>MSCSPENKKRLRLQLKEDDESSFENVDPAMPEVCTLKSRPSIFAGYLRTLQTKLEEIIQDGIAQGQRFALCSDIWRFANPTERCDVLITLKPTEDEDHDSSELALILVELMKKVEPELEIEIRYHSYTSCYALYITASYLSLLKGAELCHLKKAVKAKFGGGMKDFCFEDAQCFLNVEKKHIFLSSMERSMIIKQIVDTIRTPPGGIALTLEGGEMIKISEGRSIVSSLRSKGLVGQILPLHRSSELKVLKDSWILRPFEEQPLDRINNYFGTEIAMYFAWLGHMTMSLWFPAVFGILLFFISGRKYGGLDGLSAEGAKDHESHLFADFCFVLFAVFNCVWSTTYLESWKRRQAEYAFKWGTYEVGSDPLLEETRPEFKGETFAPNPVSGAMEPVYPEWKHRAVRYCISYPVTIFCVVVMFSAMLLTFSMQDHVQHRFGESTYLWWVSSLPMIAYALLILIGDNVYRILAFFLNDLENYRTDVEYEDYLITKVVLYQISSAFGSLFYIAFYLRDMAKLRETLATLLITRQMTQNAMEALLPFIFEIFKRSRLTYNMTRSMSEGTLRKHCENVRRRTESMMQTDETPSPDIEIGFLLNASSADTSHGGFFRNPFNFMRRRIVGDRNSQVKLLERLSSRTSNTEAEADRKTSDGCKSSRLPVPEFKPTEAPELTQAELESLMPLYVRPLDDYLEMFIQFGYVLLFSPAFPLAAACALVNNLLEIQVDAFKLCNNVQRPFGRRVKNIGAWQKAMEMMGMAGVMVNCALIGQSGLFRRIWPELSLSGQVLIAVIAEHLILATKYMIDLAIPDVPLWIRIETAKVEHFRREVFKNTTKWDTLKLGIGHESSPRTTPKKEKAKGSSFISFSDVFGLRRRGSFHSTTSSVTTNITSCS</sequence>
<feature type="transmembrane region" description="Helical" evidence="6">
    <location>
        <begin position="325"/>
        <end position="346"/>
    </location>
</feature>
<feature type="transmembrane region" description="Helical" evidence="6">
    <location>
        <begin position="443"/>
        <end position="473"/>
    </location>
</feature>
<dbReference type="InterPro" id="IPR007632">
    <property type="entry name" value="Anoctamin"/>
</dbReference>
<dbReference type="PANTHER" id="PTHR12308">
    <property type="entry name" value="ANOCTAMIN"/>
    <property type="match status" value="1"/>
</dbReference>
<evidence type="ECO:0000256" key="4">
    <source>
        <dbReference type="ARBA" id="ARBA00022989"/>
    </source>
</evidence>
<evidence type="ECO:0000256" key="3">
    <source>
        <dbReference type="ARBA" id="ARBA00022692"/>
    </source>
</evidence>
<keyword evidence="5 6" id="KW-0472">Membrane</keyword>
<dbReference type="AlphaFoldDB" id="A0ABD6EHV0"/>
<feature type="domain" description="Anoctamin transmembrane" evidence="8">
    <location>
        <begin position="267"/>
        <end position="819"/>
    </location>
</feature>
<comment type="caution">
    <text evidence="6">Lacks conserved residue(s) required for the propagation of feature annotation.</text>
</comment>
<reference evidence="9 10" key="1">
    <citation type="submission" date="2024-08" db="EMBL/GenBank/DDBJ databases">
        <title>Gnathostoma spinigerum genome.</title>
        <authorList>
            <person name="Gonzalez-Bertolin B."/>
            <person name="Monzon S."/>
            <person name="Zaballos A."/>
            <person name="Jimenez P."/>
            <person name="Dekumyoy P."/>
            <person name="Varona S."/>
            <person name="Cuesta I."/>
            <person name="Sumanam S."/>
            <person name="Adisakwattana P."/>
            <person name="Gasser R.B."/>
            <person name="Hernandez-Gonzalez A."/>
            <person name="Young N.D."/>
            <person name="Perteguer M.J."/>
        </authorList>
    </citation>
    <scope>NUCLEOTIDE SEQUENCE [LARGE SCALE GENOMIC DNA]</scope>
    <source>
        <strain evidence="9">AL3</strain>
        <tissue evidence="9">Liver</tissue>
    </source>
</reference>
<protein>
    <recommendedName>
        <fullName evidence="6">Anoctamin</fullName>
    </recommendedName>
</protein>
<dbReference type="PANTHER" id="PTHR12308:SF51">
    <property type="entry name" value="ANOCTAMIN-8"/>
    <property type="match status" value="1"/>
</dbReference>
<keyword evidence="4 6" id="KW-1133">Transmembrane helix</keyword>
<evidence type="ECO:0000259" key="8">
    <source>
        <dbReference type="Pfam" id="PF04547"/>
    </source>
</evidence>
<name>A0ABD6EHV0_9BILA</name>
<feature type="transmembrane region" description="Helical" evidence="6">
    <location>
        <begin position="408"/>
        <end position="431"/>
    </location>
</feature>
<evidence type="ECO:0000256" key="7">
    <source>
        <dbReference type="SAM" id="MobiDB-lite"/>
    </source>
</evidence>
<evidence type="ECO:0000256" key="5">
    <source>
        <dbReference type="ARBA" id="ARBA00023136"/>
    </source>
</evidence>
<comment type="similarity">
    <text evidence="2 6">Belongs to the anoctamin family.</text>
</comment>
<evidence type="ECO:0000256" key="2">
    <source>
        <dbReference type="ARBA" id="ARBA00009671"/>
    </source>
</evidence>